<protein>
    <submittedName>
        <fullName evidence="2">Uncharacterized protein</fullName>
    </submittedName>
</protein>
<dbReference type="OMA" id="ANTLEYH"/>
<feature type="transmembrane region" description="Helical" evidence="1">
    <location>
        <begin position="146"/>
        <end position="168"/>
    </location>
</feature>
<evidence type="ECO:0000313" key="3">
    <source>
        <dbReference type="Proteomes" id="UP000219338"/>
    </source>
</evidence>
<accession>A0A284RSP0</accession>
<gene>
    <name evidence="2" type="ORF">ARMOST_15166</name>
</gene>
<evidence type="ECO:0000256" key="1">
    <source>
        <dbReference type="SAM" id="Phobius"/>
    </source>
</evidence>
<dbReference type="AlphaFoldDB" id="A0A284RSP0"/>
<proteinExistence type="predicted"/>
<evidence type="ECO:0000313" key="2">
    <source>
        <dbReference type="EMBL" id="SJL11758.1"/>
    </source>
</evidence>
<dbReference type="Proteomes" id="UP000219338">
    <property type="component" value="Unassembled WGS sequence"/>
</dbReference>
<feature type="transmembrane region" description="Helical" evidence="1">
    <location>
        <begin position="254"/>
        <end position="278"/>
    </location>
</feature>
<keyword evidence="1" id="KW-0472">Membrane</keyword>
<feature type="transmembrane region" description="Helical" evidence="1">
    <location>
        <begin position="110"/>
        <end position="134"/>
    </location>
</feature>
<feature type="transmembrane region" description="Helical" evidence="1">
    <location>
        <begin position="26"/>
        <end position="48"/>
    </location>
</feature>
<dbReference type="STRING" id="47428.A0A284RSP0"/>
<organism evidence="2 3">
    <name type="scientific">Armillaria ostoyae</name>
    <name type="common">Armillaria root rot fungus</name>
    <dbReference type="NCBI Taxonomy" id="47428"/>
    <lineage>
        <taxon>Eukaryota</taxon>
        <taxon>Fungi</taxon>
        <taxon>Dikarya</taxon>
        <taxon>Basidiomycota</taxon>
        <taxon>Agaricomycotina</taxon>
        <taxon>Agaricomycetes</taxon>
        <taxon>Agaricomycetidae</taxon>
        <taxon>Agaricales</taxon>
        <taxon>Marasmiineae</taxon>
        <taxon>Physalacriaceae</taxon>
        <taxon>Armillaria</taxon>
    </lineage>
</organism>
<keyword evidence="1" id="KW-1133">Transmembrane helix</keyword>
<feature type="transmembrane region" description="Helical" evidence="1">
    <location>
        <begin position="221"/>
        <end position="242"/>
    </location>
</feature>
<feature type="transmembrane region" description="Helical" evidence="1">
    <location>
        <begin position="180"/>
        <end position="201"/>
    </location>
</feature>
<reference evidence="3" key="1">
    <citation type="journal article" date="2017" name="Nat. Ecol. Evol.">
        <title>Genome expansion and lineage-specific genetic innovations in the forest pathogenic fungi Armillaria.</title>
        <authorList>
            <person name="Sipos G."/>
            <person name="Prasanna A.N."/>
            <person name="Walter M.C."/>
            <person name="O'Connor E."/>
            <person name="Balint B."/>
            <person name="Krizsan K."/>
            <person name="Kiss B."/>
            <person name="Hess J."/>
            <person name="Varga T."/>
            <person name="Slot J."/>
            <person name="Riley R."/>
            <person name="Boka B."/>
            <person name="Rigling D."/>
            <person name="Barry K."/>
            <person name="Lee J."/>
            <person name="Mihaltcheva S."/>
            <person name="LaButti K."/>
            <person name="Lipzen A."/>
            <person name="Waldron R."/>
            <person name="Moloney N.M."/>
            <person name="Sperisen C."/>
            <person name="Kredics L."/>
            <person name="Vagvoelgyi C."/>
            <person name="Patrignani A."/>
            <person name="Fitzpatrick D."/>
            <person name="Nagy I."/>
            <person name="Doyle S."/>
            <person name="Anderson J.B."/>
            <person name="Grigoriev I.V."/>
            <person name="Gueldener U."/>
            <person name="Muensterkoetter M."/>
            <person name="Nagy L.G."/>
        </authorList>
    </citation>
    <scope>NUCLEOTIDE SEQUENCE [LARGE SCALE GENOMIC DNA]</scope>
    <source>
        <strain evidence="3">C18/9</strain>
    </source>
</reference>
<sequence length="284" mass="32190">MSQLDSNFASIKIFATQYSDSCFNAVIIESLTHGMYTALISVVVWRILSRATIYGRQVKVLAGISAFMYTMATMHLAMRWFYARWAFITKGGTDETRYHALIDWTATGDFTWALMINDIAAGINILVADCVIIWRCWIIWDRNWRIIILPCICTLCGLMFDLFSLLQLPALEKSSINGGIVFYALALPTTIICTMLIVYRLSNASKTRNSPRFMPNPYFNVIEMLVESSALYVGVLAIFIVFEATNSPYSRYPQAVLVSVTVSMRLFCSQIKLTVILGRESDRH</sequence>
<keyword evidence="3" id="KW-1185">Reference proteome</keyword>
<name>A0A284RSP0_ARMOS</name>
<dbReference type="EMBL" id="FUEG01000015">
    <property type="protein sequence ID" value="SJL11758.1"/>
    <property type="molecule type" value="Genomic_DNA"/>
</dbReference>
<feature type="transmembrane region" description="Helical" evidence="1">
    <location>
        <begin position="60"/>
        <end position="82"/>
    </location>
</feature>
<dbReference type="OrthoDB" id="2973616at2759"/>
<keyword evidence="1" id="KW-0812">Transmembrane</keyword>